<dbReference type="EMBL" id="PJQM01000398">
    <property type="protein sequence ID" value="RCI05402.1"/>
    <property type="molecule type" value="Genomic_DNA"/>
</dbReference>
<feature type="compositionally biased region" description="Polar residues" evidence="1">
    <location>
        <begin position="19"/>
        <end position="34"/>
    </location>
</feature>
<accession>A0A367KU56</accession>
<dbReference type="STRING" id="4846.A0A367KU56"/>
<dbReference type="SUPFAM" id="SSF74924">
    <property type="entry name" value="Cap-Gly domain"/>
    <property type="match status" value="1"/>
</dbReference>
<proteinExistence type="predicted"/>
<dbReference type="PROSITE" id="PS50097">
    <property type="entry name" value="BTB"/>
    <property type="match status" value="1"/>
</dbReference>
<gene>
    <name evidence="4" type="ORF">CU098_006342</name>
</gene>
<evidence type="ECO:0000313" key="4">
    <source>
        <dbReference type="EMBL" id="RCI05402.1"/>
    </source>
</evidence>
<name>A0A367KU56_RHIST</name>
<dbReference type="Pfam" id="PF00651">
    <property type="entry name" value="BTB"/>
    <property type="match status" value="1"/>
</dbReference>
<feature type="domain" description="BTB" evidence="2">
    <location>
        <begin position="11"/>
        <end position="99"/>
    </location>
</feature>
<comment type="caution">
    <text evidence="4">The sequence shown here is derived from an EMBL/GenBank/DDBJ whole genome shotgun (WGS) entry which is preliminary data.</text>
</comment>
<dbReference type="Proteomes" id="UP000253551">
    <property type="component" value="Unassembled WGS sequence"/>
</dbReference>
<dbReference type="PANTHER" id="PTHR24413">
    <property type="entry name" value="SPECKLE-TYPE POZ PROTEIN"/>
    <property type="match status" value="1"/>
</dbReference>
<dbReference type="Pfam" id="PF01302">
    <property type="entry name" value="CAP_GLY"/>
    <property type="match status" value="1"/>
</dbReference>
<feature type="region of interest" description="Disordered" evidence="1">
    <location>
        <begin position="1"/>
        <end position="38"/>
    </location>
</feature>
<dbReference type="Gene3D" id="2.30.30.190">
    <property type="entry name" value="CAP Gly-rich-like domain"/>
    <property type="match status" value="1"/>
</dbReference>
<dbReference type="SUPFAM" id="SSF54695">
    <property type="entry name" value="POZ domain"/>
    <property type="match status" value="1"/>
</dbReference>
<dbReference type="InterPro" id="IPR036859">
    <property type="entry name" value="CAP-Gly_dom_sf"/>
</dbReference>
<reference evidence="4 5" key="1">
    <citation type="journal article" date="2018" name="G3 (Bethesda)">
        <title>Phylogenetic and Phylogenomic Definition of Rhizopus Species.</title>
        <authorList>
            <person name="Gryganskyi A.P."/>
            <person name="Golan J."/>
            <person name="Dolatabadi S."/>
            <person name="Mondo S."/>
            <person name="Robb S."/>
            <person name="Idnurm A."/>
            <person name="Muszewska A."/>
            <person name="Steczkiewicz K."/>
            <person name="Masonjones S."/>
            <person name="Liao H.L."/>
            <person name="Gajdeczka M.T."/>
            <person name="Anike F."/>
            <person name="Vuek A."/>
            <person name="Anishchenko I.M."/>
            <person name="Voigt K."/>
            <person name="de Hoog G.S."/>
            <person name="Smith M.E."/>
            <person name="Heitman J."/>
            <person name="Vilgalys R."/>
            <person name="Stajich J.E."/>
        </authorList>
    </citation>
    <scope>NUCLEOTIDE SEQUENCE [LARGE SCALE GENOMIC DNA]</scope>
    <source>
        <strain evidence="4 5">LSU 92-RS-03</strain>
    </source>
</reference>
<dbReference type="PROSITE" id="PS50245">
    <property type="entry name" value="CAP_GLY_2"/>
    <property type="match status" value="1"/>
</dbReference>
<evidence type="ECO:0000313" key="5">
    <source>
        <dbReference type="Proteomes" id="UP000253551"/>
    </source>
</evidence>
<dbReference type="Gene3D" id="3.30.710.10">
    <property type="entry name" value="Potassium Channel Kv1.1, Chain A"/>
    <property type="match status" value="1"/>
</dbReference>
<dbReference type="SMART" id="SM01052">
    <property type="entry name" value="CAP_GLY"/>
    <property type="match status" value="1"/>
</dbReference>
<dbReference type="InterPro" id="IPR011333">
    <property type="entry name" value="SKP1/BTB/POZ_sf"/>
</dbReference>
<evidence type="ECO:0008006" key="6">
    <source>
        <dbReference type="Google" id="ProtNLM"/>
    </source>
</evidence>
<feature type="domain" description="CAP-Gly" evidence="3">
    <location>
        <begin position="456"/>
        <end position="488"/>
    </location>
</feature>
<protein>
    <recommendedName>
        <fullName evidence="6">CAP-Gly domain-containing protein</fullName>
    </recommendedName>
</protein>
<dbReference type="SMART" id="SM00225">
    <property type="entry name" value="BTB"/>
    <property type="match status" value="1"/>
</dbReference>
<dbReference type="InterPro" id="IPR000210">
    <property type="entry name" value="BTB/POZ_dom"/>
</dbReference>
<dbReference type="CDD" id="cd18186">
    <property type="entry name" value="BTB_POZ_ZBTB_KLHL-like"/>
    <property type="match status" value="1"/>
</dbReference>
<evidence type="ECO:0000256" key="1">
    <source>
        <dbReference type="SAM" id="MobiDB-lite"/>
    </source>
</evidence>
<organism evidence="4 5">
    <name type="scientific">Rhizopus stolonifer</name>
    <name type="common">Rhizopus nigricans</name>
    <dbReference type="NCBI Taxonomy" id="4846"/>
    <lineage>
        <taxon>Eukaryota</taxon>
        <taxon>Fungi</taxon>
        <taxon>Fungi incertae sedis</taxon>
        <taxon>Mucoromycota</taxon>
        <taxon>Mucoromycotina</taxon>
        <taxon>Mucoromycetes</taxon>
        <taxon>Mucorales</taxon>
        <taxon>Mucorineae</taxon>
        <taxon>Rhizopodaceae</taxon>
        <taxon>Rhizopus</taxon>
    </lineage>
</organism>
<evidence type="ECO:0000259" key="2">
    <source>
        <dbReference type="PROSITE" id="PS50097"/>
    </source>
</evidence>
<dbReference type="OrthoDB" id="2130750at2759"/>
<sequence length="495" mass="56352">MQNSFKNDTPPNVILALTPDSSYAENGSSPTSQDVPEKRRWSCHKDVLKSNSNYFKSILSSQFQEAEAAIVFLPRGMFSASVLDALLCYMYTHTLSVKEDLELLQSLYLAADYLGMEELCEMVERQINTLTHGLCCYCERCIDFVPQLLAFAGSNQENESLSEMTQTILKLLVQDPERSLPTFWSSHSMVILLTQNPEMESLHEYLEKNVLSHVNRHNAIESLYGCFLAEQALVDKPFDTELLVSTLKKVKESGALLLANDFIFYCTKYPKLLSCVDGITYSFEFLNYLISIVLDKEKMNERNVCSIYTGIVKHLMCRDNAQMTIQVKNMLQSAKDTTIDYISTNIVTLKKLNLIDRNAIELLAHDLSISPNALITDHDEKKRQAVSTTEKKPCHQMFDWNFKLIRSRLSSLFFGRHFKVGQRIQLMNRPISTTGTIVYTGKISTDPNKKQMEYRLGILLDRRVGTCDGSINGKRYFTTCSNRGVFVKPSDVILL</sequence>
<evidence type="ECO:0000259" key="3">
    <source>
        <dbReference type="PROSITE" id="PS50245"/>
    </source>
</evidence>
<keyword evidence="5" id="KW-1185">Reference proteome</keyword>
<dbReference type="InterPro" id="IPR000938">
    <property type="entry name" value="CAP-Gly_domain"/>
</dbReference>
<dbReference type="AlphaFoldDB" id="A0A367KU56"/>
<feature type="compositionally biased region" description="Polar residues" evidence="1">
    <location>
        <begin position="1"/>
        <end position="10"/>
    </location>
</feature>